<feature type="signal peptide" evidence="1">
    <location>
        <begin position="1"/>
        <end position="24"/>
    </location>
</feature>
<dbReference type="Proteomes" id="UP000461730">
    <property type="component" value="Unassembled WGS sequence"/>
</dbReference>
<dbReference type="Pfam" id="PF13585">
    <property type="entry name" value="CHU_C"/>
    <property type="match status" value="1"/>
</dbReference>
<dbReference type="InterPro" id="IPR026341">
    <property type="entry name" value="T9SS_type_B"/>
</dbReference>
<sequence>MKLTLLRIVVYLLLLSSTVQYVQAQTITAGDLLFTGINTFDDDNNGSTQNDAFSFVFLRNCPANTEIYFTDLGWTGTGFQSTSCAANTGSQTDGVIRWSSGSTLIKAGQQVVISCKYSPSATIGTVTNITATKASSSQYISLGLAGDQLFAFTGTVAAPSIIAGININRKTWETSLDPCDFTSSSSVKPATTALLKFPDLTTVNARYNCNTTVGSSARLRSLILDTLQWNKDNTLSAPAPTAFSLKNTAPCNLTIVNPDAGGIVYVNKQSATPGDGSSWTSPLPELRDALNAAADPANGISQVWVAKGTYKPAATADPAASFTITSALSVYGGFAGNEATLNARNIPANPVILSGDLASDDILNNGIVLQPSDIRGTNSYQVMTIGNVSGQVVLDGLIITGGNATGATVDKQSGAGLYCSDANVSVTNTRFHGNAANLGGGAIYNTGSRTMQLTNSVISGNGSAQQGGAIQNANGTLRLINATISGNTGFTQASGVAMSNGSLVAYNSIISGNTSAWAGVTDIYFSATATKDINYSILGDQYYTNTTTQQTTPAVTFTDAANGDLRLTLTNFAINRGDPQTNNSGYTAQAGTLDLGGQTRISNTVIDLGAYEIQAQAQTITFPTLAPATYGDENIALQATTTGDATITYTSGNTAVAQIVNGKIKTTGAGTAVITANAGATNTYLPATATRTITVNKKGLIVTADDKQRSYGVNNPALTYTYNGFVYTEDATVLTGTPQLSTIADATSAPGTYPITAAVGTLSSANYSFTFTTGTLTINQASQTIDFPAIANKTYGDAAFTLSATSTSGLPVTYSLVGGPATLSGNTVTITGTGNVTIAADQPGDANYTAATRVTQTFTINKAALTVTANNKTKTYLQANPALDYTITGFVNGENNSVVSGTAAISTTADASSTPGTYPITLGTGTLNAANYSFNLVDGTLTIGQASQTITFPAITNKTYGDAPFTLNASSTSGLPVTYAITSGPAAISGNTLTITGAGSVTVTASQPGDANYSAATAVSTTFLVTPATLTVTAENKQRAYGLVNPVLTYTITGFVNGEDNSVISGAPAISTNANASSSPGAYPIVTATGTLSAANYNFSLANGTLLIAQASQTINFPAIANKTYGNAQFTLSATSTSGLPVTYSLVGGPVILSGNTVTITGTGNVTIAVDQPGDVNYRPATTVTQTFTVNKAVLTVTAKDLAKNYLAPNPILGYIITGYVNGENGTVVSGTAALSTTATVNSTPGTYPITVGAGSLTAANYSFSFVDGTLTIGQASQTITFPALTNKTYGDAPFTLSATSTSGLPVTYVVTSGPAIVNGNTLTITGAGSVTVTATQPGDANYTAATAVSNTFNVGTATLTVTADDKQKAYGVANPALTYTITGFVNGDDDSVIGGAPVLNTNADASSLAGNYPITIAAGTLSSANYVFTTVNGTLTVGQAPQTITFPAVTDKAYGDATFTLNATSNSGLPVSYSIVSGPATVNGNTVTITGAGIVTIAANQAGDASYFPATQATRSFNVNKASLTVTAANDTRTYNGTAYTGGNGVTYAGFVNGDNAAKLGGSITYTGSAQGAVNAGAYVITPAGLTSNDYSITYTDGQLTITKATQQITFSNPGNKNQGDPDFTLVATSTSGLSVTFSTNNTQVISVNGNIAHVGVAGSVTITASQAGDNNYEPAQAVTQTIEVSAWSAPVITAQGNTTFCAGGTITLQSSEAPAYEWYRDGSQVAGAAGRSLTVNQGGSYTVKAIYGNFSVTSSAVTVVVNPLPDGDIQLTGESTISKGETIRLTASGGSSYTWSPVAGLTDAQSAETDARPAATTTYQVTITNNEGCSVTKEITITVKDDYQLEATNILTPNGDGKNDLWIVKNIDMYPQNEVKIYDRAGRLIYRQQGYTNNWNGTVNGQRLAEGTYYYIIDLGDNKPRFKGFITIIHRY</sequence>
<organism evidence="3 4">
    <name type="scientific">Chitinophaga tropicalis</name>
    <dbReference type="NCBI Taxonomy" id="2683588"/>
    <lineage>
        <taxon>Bacteria</taxon>
        <taxon>Pseudomonadati</taxon>
        <taxon>Bacteroidota</taxon>
        <taxon>Chitinophagia</taxon>
        <taxon>Chitinophagales</taxon>
        <taxon>Chitinophagaceae</taxon>
        <taxon>Chitinophaga</taxon>
    </lineage>
</organism>
<dbReference type="Gene3D" id="3.30.160.710">
    <property type="match status" value="5"/>
</dbReference>
<dbReference type="Pfam" id="PF18676">
    <property type="entry name" value="MBG_2"/>
    <property type="match status" value="6"/>
</dbReference>
<dbReference type="EMBL" id="WRXN01000002">
    <property type="protein sequence ID" value="MVT07879.1"/>
    <property type="molecule type" value="Genomic_DNA"/>
</dbReference>
<dbReference type="InterPro" id="IPR011050">
    <property type="entry name" value="Pectin_lyase_fold/virulence"/>
</dbReference>
<comment type="caution">
    <text evidence="3">The sequence shown here is derived from an EMBL/GenBank/DDBJ whole genome shotgun (WGS) entry which is preliminary data.</text>
</comment>
<dbReference type="NCBIfam" id="TIGR04131">
    <property type="entry name" value="Bac_Flav_CTERM"/>
    <property type="match status" value="1"/>
</dbReference>
<evidence type="ECO:0000259" key="2">
    <source>
        <dbReference type="PROSITE" id="PS50835"/>
    </source>
</evidence>
<feature type="domain" description="Ig-like" evidence="2">
    <location>
        <begin position="1676"/>
        <end position="1762"/>
    </location>
</feature>
<dbReference type="Gene3D" id="3.30.210.10">
    <property type="entry name" value="DNA polymerase, thumb domain"/>
    <property type="match status" value="1"/>
</dbReference>
<dbReference type="InterPro" id="IPR041286">
    <property type="entry name" value="MBG_2"/>
</dbReference>
<gene>
    <name evidence="3" type="ORF">GO493_06370</name>
</gene>
<accession>A0A7K1U0J1</accession>
<proteinExistence type="predicted"/>
<dbReference type="SUPFAM" id="SSF51126">
    <property type="entry name" value="Pectin lyase-like"/>
    <property type="match status" value="1"/>
</dbReference>
<dbReference type="PROSITE" id="PS50835">
    <property type="entry name" value="IG_LIKE"/>
    <property type="match status" value="1"/>
</dbReference>
<name>A0A7K1U0J1_9BACT</name>
<keyword evidence="4" id="KW-1185">Reference proteome</keyword>
<dbReference type="InterPro" id="IPR007110">
    <property type="entry name" value="Ig-like_dom"/>
</dbReference>
<evidence type="ECO:0000313" key="4">
    <source>
        <dbReference type="Proteomes" id="UP000461730"/>
    </source>
</evidence>
<keyword evidence="1" id="KW-0732">Signal</keyword>
<evidence type="ECO:0000256" key="1">
    <source>
        <dbReference type="SAM" id="SignalP"/>
    </source>
</evidence>
<evidence type="ECO:0000313" key="3">
    <source>
        <dbReference type="EMBL" id="MVT07879.1"/>
    </source>
</evidence>
<reference evidence="3 4" key="1">
    <citation type="submission" date="2019-12" db="EMBL/GenBank/DDBJ databases">
        <title>Chitinophaga sp. strain ysch24 (GDMCC 1.1355), whole genome shotgun sequence.</title>
        <authorList>
            <person name="Zhang X."/>
        </authorList>
    </citation>
    <scope>NUCLEOTIDE SEQUENCE [LARGE SCALE GENOMIC DNA]</scope>
    <source>
        <strain evidence="4">ysch24</strain>
    </source>
</reference>
<protein>
    <submittedName>
        <fullName evidence="3">T9SS type B sorting domain-containing protein</fullName>
    </submittedName>
</protein>
<dbReference type="RefSeq" id="WP_157305301.1">
    <property type="nucleotide sequence ID" value="NZ_WRXN01000002.1"/>
</dbReference>
<feature type="chain" id="PRO_5029802505" evidence="1">
    <location>
        <begin position="25"/>
        <end position="1934"/>
    </location>
</feature>
<dbReference type="InterPro" id="IPR037160">
    <property type="entry name" value="DNA_Pol_thumb_sf"/>
</dbReference>